<accession>A0A7X0Y6K0</accession>
<protein>
    <submittedName>
        <fullName evidence="1">Uncharacterized protein</fullName>
    </submittedName>
</protein>
<evidence type="ECO:0000313" key="1">
    <source>
        <dbReference type="EMBL" id="MBC1937905.1"/>
    </source>
</evidence>
<organism evidence="1 2">
    <name type="scientific">Listeria grandensis</name>
    <dbReference type="NCBI Taxonomy" id="1494963"/>
    <lineage>
        <taxon>Bacteria</taxon>
        <taxon>Bacillati</taxon>
        <taxon>Bacillota</taxon>
        <taxon>Bacilli</taxon>
        <taxon>Bacillales</taxon>
        <taxon>Listeriaceae</taxon>
        <taxon>Listeria</taxon>
    </lineage>
</organism>
<dbReference type="AlphaFoldDB" id="A0A7X0Y6K0"/>
<sequence>MKKGLSRLLLVTIAITMIVSTIPAYEPYAEQGVPPAEGAIEGKAHQKKQKM</sequence>
<dbReference type="EMBL" id="JAARWN010000029">
    <property type="protein sequence ID" value="MBC1937905.1"/>
    <property type="molecule type" value="Genomic_DNA"/>
</dbReference>
<evidence type="ECO:0000313" key="2">
    <source>
        <dbReference type="Proteomes" id="UP000535908"/>
    </source>
</evidence>
<reference evidence="1 2" key="1">
    <citation type="submission" date="2020-03" db="EMBL/GenBank/DDBJ databases">
        <title>Soil Listeria distribution.</title>
        <authorList>
            <person name="Liao J."/>
            <person name="Wiedmann M."/>
        </authorList>
    </citation>
    <scope>NUCLEOTIDE SEQUENCE [LARGE SCALE GENOMIC DNA]</scope>
    <source>
        <strain evidence="1 2">FSL L7-0741</strain>
    </source>
</reference>
<proteinExistence type="predicted"/>
<dbReference type="Proteomes" id="UP000535908">
    <property type="component" value="Unassembled WGS sequence"/>
</dbReference>
<name>A0A7X0Y6K0_9LIST</name>
<dbReference type="RefSeq" id="WP_185411787.1">
    <property type="nucleotide sequence ID" value="NZ_JAARRE010000024.1"/>
</dbReference>
<comment type="caution">
    <text evidence="1">The sequence shown here is derived from an EMBL/GenBank/DDBJ whole genome shotgun (WGS) entry which is preliminary data.</text>
</comment>
<gene>
    <name evidence="1" type="ORF">HCA69_16200</name>
</gene>